<dbReference type="Pfam" id="PF02801">
    <property type="entry name" value="Ketoacyl-synt_C"/>
    <property type="match status" value="1"/>
</dbReference>
<dbReference type="InterPro" id="IPR016035">
    <property type="entry name" value="Acyl_Trfase/lysoPLipase"/>
</dbReference>
<dbReference type="PANTHER" id="PTHR43775:SF29">
    <property type="entry name" value="ASPERFURANONE POLYKETIDE SYNTHASE AFOG-RELATED"/>
    <property type="match status" value="1"/>
</dbReference>
<keyword evidence="1" id="KW-0596">Phosphopantetheine</keyword>
<keyword evidence="4" id="KW-0560">Oxidoreductase</keyword>
<feature type="domain" description="PKS/mFAS DH" evidence="10">
    <location>
        <begin position="1032"/>
        <end position="1346"/>
    </location>
</feature>
<dbReference type="PROSITE" id="PS52019">
    <property type="entry name" value="PKS_MFAS_DH"/>
    <property type="match status" value="1"/>
</dbReference>
<dbReference type="SMART" id="SM00822">
    <property type="entry name" value="PKS_KR"/>
    <property type="match status" value="1"/>
</dbReference>
<dbReference type="InterPro" id="IPR050091">
    <property type="entry name" value="PKS_NRPS_Biosynth_Enz"/>
</dbReference>
<keyword evidence="5" id="KW-0511">Multifunctional enzyme</keyword>
<evidence type="ECO:0000313" key="11">
    <source>
        <dbReference type="EMBL" id="KAF5534669.1"/>
    </source>
</evidence>
<dbReference type="InterPro" id="IPR011032">
    <property type="entry name" value="GroES-like_sf"/>
</dbReference>
<accession>A0A8H5MMI9</accession>
<dbReference type="InterPro" id="IPR036291">
    <property type="entry name" value="NAD(P)-bd_dom_sf"/>
</dbReference>
<evidence type="ECO:0000259" key="9">
    <source>
        <dbReference type="PROSITE" id="PS52004"/>
    </source>
</evidence>
<dbReference type="Gene3D" id="3.10.129.110">
    <property type="entry name" value="Polyketide synthase dehydratase"/>
    <property type="match status" value="1"/>
</dbReference>
<dbReference type="InterPro" id="IPR016036">
    <property type="entry name" value="Malonyl_transacylase_ACP-bd"/>
</dbReference>
<feature type="active site" description="Proton acceptor; for dehydratase activity" evidence="6">
    <location>
        <position position="1064"/>
    </location>
</feature>
<dbReference type="InterPro" id="IPR057326">
    <property type="entry name" value="KR_dom"/>
</dbReference>
<dbReference type="Pfam" id="PF00550">
    <property type="entry name" value="PP-binding"/>
    <property type="match status" value="1"/>
</dbReference>
<dbReference type="Pfam" id="PF14765">
    <property type="entry name" value="PS-DH"/>
    <property type="match status" value="1"/>
</dbReference>
<dbReference type="Gene3D" id="1.10.1200.10">
    <property type="entry name" value="ACP-like"/>
    <property type="match status" value="1"/>
</dbReference>
<dbReference type="Pfam" id="PF00698">
    <property type="entry name" value="Acyl_transf_1"/>
    <property type="match status" value="1"/>
</dbReference>
<dbReference type="InterPro" id="IPR013968">
    <property type="entry name" value="PKS_KR"/>
</dbReference>
<keyword evidence="12" id="KW-1185">Reference proteome</keyword>
<dbReference type="Gene3D" id="3.40.50.720">
    <property type="entry name" value="NAD(P)-binding Rossmann-like Domain"/>
    <property type="match status" value="2"/>
</dbReference>
<dbReference type="SUPFAM" id="SSF51735">
    <property type="entry name" value="NAD(P)-binding Rossmann-fold domains"/>
    <property type="match status" value="2"/>
</dbReference>
<dbReference type="PROSITE" id="PS00606">
    <property type="entry name" value="KS3_1"/>
    <property type="match status" value="1"/>
</dbReference>
<dbReference type="GO" id="GO:0004315">
    <property type="term" value="F:3-oxoacyl-[acyl-carrier-protein] synthase activity"/>
    <property type="evidence" value="ECO:0007669"/>
    <property type="project" value="InterPro"/>
</dbReference>
<evidence type="ECO:0000256" key="1">
    <source>
        <dbReference type="ARBA" id="ARBA00022450"/>
    </source>
</evidence>
<feature type="domain" description="Carrier" evidence="8">
    <location>
        <begin position="2361"/>
        <end position="2435"/>
    </location>
</feature>
<keyword evidence="2" id="KW-0597">Phosphoprotein</keyword>
<keyword evidence="3" id="KW-0808">Transferase</keyword>
<dbReference type="SMART" id="SM00827">
    <property type="entry name" value="PKS_AT"/>
    <property type="match status" value="1"/>
</dbReference>
<proteinExistence type="predicted"/>
<dbReference type="SUPFAM" id="SSF47336">
    <property type="entry name" value="ACP-like"/>
    <property type="match status" value="1"/>
</dbReference>
<dbReference type="InterPro" id="IPR006162">
    <property type="entry name" value="Ppantetheine_attach_site"/>
</dbReference>
<feature type="region of interest" description="Disordered" evidence="7">
    <location>
        <begin position="522"/>
        <end position="546"/>
    </location>
</feature>
<dbReference type="InterPro" id="IPR014030">
    <property type="entry name" value="Ketoacyl_synth_N"/>
</dbReference>
<dbReference type="EMBL" id="JAAOAM010000293">
    <property type="protein sequence ID" value="KAF5534669.1"/>
    <property type="molecule type" value="Genomic_DNA"/>
</dbReference>
<evidence type="ECO:0000313" key="12">
    <source>
        <dbReference type="Proteomes" id="UP000522262"/>
    </source>
</evidence>
<dbReference type="PROSITE" id="PS00012">
    <property type="entry name" value="PHOSPHOPANTETHEINE"/>
    <property type="match status" value="1"/>
</dbReference>
<dbReference type="InterPro" id="IPR042104">
    <property type="entry name" value="PKS_dehydratase_sf"/>
</dbReference>
<dbReference type="InterPro" id="IPR049551">
    <property type="entry name" value="PKS_DH_C"/>
</dbReference>
<dbReference type="InterPro" id="IPR020807">
    <property type="entry name" value="PKS_DH"/>
</dbReference>
<evidence type="ECO:0000256" key="5">
    <source>
        <dbReference type="ARBA" id="ARBA00023268"/>
    </source>
</evidence>
<dbReference type="Pfam" id="PF08659">
    <property type="entry name" value="KR"/>
    <property type="match status" value="1"/>
</dbReference>
<dbReference type="InterPro" id="IPR014043">
    <property type="entry name" value="Acyl_transferase_dom"/>
</dbReference>
<dbReference type="InterPro" id="IPR020841">
    <property type="entry name" value="PKS_Beta-ketoAc_synthase_dom"/>
</dbReference>
<dbReference type="SUPFAM" id="SSF52151">
    <property type="entry name" value="FabD/lysophospholipase-like"/>
    <property type="match status" value="1"/>
</dbReference>
<dbReference type="SUPFAM" id="SSF55048">
    <property type="entry name" value="Probable ACP-binding domain of malonyl-CoA ACP transacylase"/>
    <property type="match status" value="1"/>
</dbReference>
<protein>
    <submittedName>
        <fullName evidence="11">Lovastatin nonaketide synthase</fullName>
    </submittedName>
</protein>
<dbReference type="Pfam" id="PF16197">
    <property type="entry name" value="KAsynt_C_assoc"/>
    <property type="match status" value="1"/>
</dbReference>
<dbReference type="InterPro" id="IPR049552">
    <property type="entry name" value="PKS_DH_N"/>
</dbReference>
<comment type="caution">
    <text evidence="11">The sequence shown here is derived from an EMBL/GenBank/DDBJ whole genome shotgun (WGS) entry which is preliminary data.</text>
</comment>
<evidence type="ECO:0000256" key="3">
    <source>
        <dbReference type="ARBA" id="ARBA00022679"/>
    </source>
</evidence>
<dbReference type="InterPro" id="IPR014031">
    <property type="entry name" value="Ketoacyl_synth_C"/>
</dbReference>
<dbReference type="SUPFAM" id="SSF50129">
    <property type="entry name" value="GroES-like"/>
    <property type="match status" value="1"/>
</dbReference>
<dbReference type="Gene3D" id="3.40.47.10">
    <property type="match status" value="1"/>
</dbReference>
<dbReference type="InterPro" id="IPR032821">
    <property type="entry name" value="PKS_assoc"/>
</dbReference>
<evidence type="ECO:0000256" key="6">
    <source>
        <dbReference type="PROSITE-ProRule" id="PRU01363"/>
    </source>
</evidence>
<dbReference type="CDD" id="cd00833">
    <property type="entry name" value="PKS"/>
    <property type="match status" value="1"/>
</dbReference>
<dbReference type="GO" id="GO:0006633">
    <property type="term" value="P:fatty acid biosynthetic process"/>
    <property type="evidence" value="ECO:0007669"/>
    <property type="project" value="InterPro"/>
</dbReference>
<dbReference type="SMART" id="SM00826">
    <property type="entry name" value="PKS_DH"/>
    <property type="match status" value="1"/>
</dbReference>
<dbReference type="Proteomes" id="UP000522262">
    <property type="component" value="Unassembled WGS sequence"/>
</dbReference>
<evidence type="ECO:0000259" key="8">
    <source>
        <dbReference type="PROSITE" id="PS50075"/>
    </source>
</evidence>
<dbReference type="InterPro" id="IPR009081">
    <property type="entry name" value="PP-bd_ACP"/>
</dbReference>
<dbReference type="CDD" id="cd05195">
    <property type="entry name" value="enoyl_red"/>
    <property type="match status" value="1"/>
</dbReference>
<dbReference type="GO" id="GO:0031177">
    <property type="term" value="F:phosphopantetheine binding"/>
    <property type="evidence" value="ECO:0007669"/>
    <property type="project" value="InterPro"/>
</dbReference>
<dbReference type="Pfam" id="PF00109">
    <property type="entry name" value="ketoacyl-synt"/>
    <property type="match status" value="1"/>
</dbReference>
<dbReference type="PANTHER" id="PTHR43775">
    <property type="entry name" value="FATTY ACID SYNTHASE"/>
    <property type="match status" value="1"/>
</dbReference>
<dbReference type="Pfam" id="PF21089">
    <property type="entry name" value="PKS_DH_N"/>
    <property type="match status" value="1"/>
</dbReference>
<evidence type="ECO:0000256" key="7">
    <source>
        <dbReference type="SAM" id="MobiDB-lite"/>
    </source>
</evidence>
<feature type="domain" description="Ketosynthase family 3 (KS3)" evidence="9">
    <location>
        <begin position="82"/>
        <end position="509"/>
    </location>
</feature>
<dbReference type="GO" id="GO:0004312">
    <property type="term" value="F:fatty acid synthase activity"/>
    <property type="evidence" value="ECO:0007669"/>
    <property type="project" value="TreeGrafter"/>
</dbReference>
<dbReference type="Gene3D" id="3.90.180.10">
    <property type="entry name" value="Medium-chain alcohol dehydrogenases, catalytic domain"/>
    <property type="match status" value="1"/>
</dbReference>
<dbReference type="GO" id="GO:0016491">
    <property type="term" value="F:oxidoreductase activity"/>
    <property type="evidence" value="ECO:0007669"/>
    <property type="project" value="UniProtKB-KW"/>
</dbReference>
<evidence type="ECO:0000256" key="4">
    <source>
        <dbReference type="ARBA" id="ARBA00023002"/>
    </source>
</evidence>
<feature type="compositionally biased region" description="Low complexity" evidence="7">
    <location>
        <begin position="527"/>
        <end position="542"/>
    </location>
</feature>
<dbReference type="SMART" id="SM00823">
    <property type="entry name" value="PKS_PP"/>
    <property type="match status" value="1"/>
</dbReference>
<organism evidence="11 12">
    <name type="scientific">Fusarium mexicanum</name>
    <dbReference type="NCBI Taxonomy" id="751941"/>
    <lineage>
        <taxon>Eukaryota</taxon>
        <taxon>Fungi</taxon>
        <taxon>Dikarya</taxon>
        <taxon>Ascomycota</taxon>
        <taxon>Pezizomycotina</taxon>
        <taxon>Sordariomycetes</taxon>
        <taxon>Hypocreomycetidae</taxon>
        <taxon>Hypocreales</taxon>
        <taxon>Nectriaceae</taxon>
        <taxon>Fusarium</taxon>
        <taxon>Fusarium fujikuroi species complex</taxon>
    </lineage>
</organism>
<reference evidence="11 12" key="1">
    <citation type="submission" date="2020-05" db="EMBL/GenBank/DDBJ databases">
        <title>Identification and distribution of gene clusters putatively required for synthesis of sphingolipid metabolism inhibitors in phylogenetically diverse species of the filamentous fungus Fusarium.</title>
        <authorList>
            <person name="Kim H.-S."/>
            <person name="Busman M."/>
            <person name="Brown D.W."/>
            <person name="Divon H."/>
            <person name="Uhlig S."/>
            <person name="Proctor R.H."/>
        </authorList>
    </citation>
    <scope>NUCLEOTIDE SEQUENCE [LARGE SCALE GENOMIC DNA]</scope>
    <source>
        <strain evidence="11 12">NRRL 53147</strain>
    </source>
</reference>
<dbReference type="InterPro" id="IPR020843">
    <property type="entry name" value="ER"/>
</dbReference>
<feature type="region of interest" description="C-terminal hotdog fold" evidence="6">
    <location>
        <begin position="1191"/>
        <end position="1346"/>
    </location>
</feature>
<dbReference type="PROSITE" id="PS50075">
    <property type="entry name" value="CARRIER"/>
    <property type="match status" value="1"/>
</dbReference>
<dbReference type="SUPFAM" id="SSF53901">
    <property type="entry name" value="Thiolase-like"/>
    <property type="match status" value="1"/>
</dbReference>
<feature type="active site" description="Proton donor; for dehydratase activity" evidence="6">
    <location>
        <position position="1259"/>
    </location>
</feature>
<gene>
    <name evidence="11" type="ORF">FMEXI_11182</name>
</gene>
<dbReference type="InterPro" id="IPR001227">
    <property type="entry name" value="Ac_transferase_dom_sf"/>
</dbReference>
<dbReference type="InterPro" id="IPR036736">
    <property type="entry name" value="ACP-like_sf"/>
</dbReference>
<name>A0A8H5MMI9_9HYPO</name>
<dbReference type="Gene3D" id="3.40.366.10">
    <property type="entry name" value="Malonyl-Coenzyme A Acyl Carrier Protein, domain 2"/>
    <property type="match status" value="1"/>
</dbReference>
<dbReference type="Gene3D" id="3.30.70.3290">
    <property type="match status" value="1"/>
</dbReference>
<evidence type="ECO:0000256" key="2">
    <source>
        <dbReference type="ARBA" id="ARBA00022553"/>
    </source>
</evidence>
<evidence type="ECO:0000259" key="10">
    <source>
        <dbReference type="PROSITE" id="PS52019"/>
    </source>
</evidence>
<dbReference type="GO" id="GO:0044550">
    <property type="term" value="P:secondary metabolite biosynthetic process"/>
    <property type="evidence" value="ECO:0007669"/>
    <property type="project" value="TreeGrafter"/>
</dbReference>
<dbReference type="InterPro" id="IPR016039">
    <property type="entry name" value="Thiolase-like"/>
</dbReference>
<dbReference type="InterPro" id="IPR018201">
    <property type="entry name" value="Ketoacyl_synth_AS"/>
</dbReference>
<sequence length="2446" mass="265991">MEKIWAFTSTESGHFLMARPRNSEDLPNSQRAVTNCGFRRVGHYLIGEFEASPSYLAPVTGAGKCFASTSQASAMMLCPDKQEPVAIIGVGFRFAGGVSSLGSLWDMISKAKTGHGLVPSDRWNSDVWHHPAPDRKGGIGPRHGYFLEQDISHFDAPFFSVTAKEAASMDPMKRMLLEVCYESIENAGIPVEDLMNSRTGCYVGCMTNDYEMISLHDIYDIGHPAATGLSEAMTANRVSWFFGLKGPSLTIDTACSSSLYALHLACQSLRLKETNMSLVTGVNLMINPNTSHQLTAMHMLSPDGMSHTFDDRANGYGRGDGIGSMVVKRLSDAIRDGDTIRAVIRGSGVNADGKTPSVTQPSATAQAELINQTYADAGLEMSSAGYFECHGTGTPVGDPLELSAIAQTIGAARHAAEKPPLYIGSIKPTVGHTEGCAGLAGIFKSILLLEKGMLVPTYGVERVNPKLKLSDWHLSLPHTVMTWPEKGLRRISVNSFGFGGANAHVILDDAYHYLQDRGLTGKHNVDTSDSPVSDSGVSSTQSNESTREISMKLLPFSSRDQAGVQRVCERFAAWLQDGDLDKHDAATLDDLAYTLGLRRSHLEHRTFSIAASMPELSDNLSRGHATASRSQRHGDNVIMVFTGQGAQWPGMGRELSEHPIFRQSLEDSQSYLEELGCKWNLLEELGKTPNPNVNRPEYSQPLCTTVQIALVELARFWNITPVATVGHSSGEIAAAYAASLLTHRNAVKLAYIRGLSSAAVAEQGAMMAVGLSQHDAQMYLDKVSPGSAVVACVNSPLSVTLSGDVDAIDELERIISADGKFARKLKVTTAYHSPHMRQVSSSYLAMIGDVMPKQPDETTDGKRSVMYSTVTGSMVISAEQLNAQYWVDNMLQTVLFSQALFELLKHKTVVPGRSRPMAVQWGGVLEIGPHAALKGPVRQIIDMANNKFAKSSPYASMLIRGKDARETSLTAAGMLWAAGAKLDLAAVNNQHSDDSDLSMICSLPTYPWNHTRSYWHESYSSHAYRFPKEARNDFLGMEEDWRNTHEPRWRNYLRISENPWIEDHVITGTVLYPGAGMLVMALEGVLRTADPSKTVEGFRMMDVTFERGMVLSLDDETPLETRISLHPHTSRSNWWTFTIYSSTKGSSWARNCSGIITIVYENGPSEVEEDNTDTSWQRQIAIRDALRSEHDSSSVNVDNFYKDLETIGMQYGPSFRNVISLTAVLSKDASYGTVVVPDTKSTMPSHHESSHVVHPATMDSIFHLVIASLDGGCPKQSMVPYSIQELFIARDQPQGSGALYSGYGRSLSQNGHEITTELFVSDETWTKPKITIKNFVLRQVTSGVGLETASTSLSPSTTAKICAEMSWFPDPSFVTSNADLVELVSSTSEKKSVANFLDSVFLKKLDNVVLVLLFDEAQSNVDILLELKRRTYVPQQIISMATSEAALQLMRTTLGEPTERTSMVYKWMPEAEILQSLPSGAIDLVLALGVPNIAKNALALAKVAPLMCLTQGDHLDQSFEVPGSYSIHIAQEKTYILSSNGPRTASNELPESVVLLLPASLSNDLQTFAVTLRNKLTSLGVSVSQTNLTLHAVSSLGNKSVISLLEIDSSLVCCWEKDQFNAFKKLVSSVGHLFWITRGGVIQNWPNGMEFATSQGLLRVMRNEYPAAILPSLDLSAVADIADGQYVDLVLSVWRKSLVEDAEMEYAELKNLIYIPRATEEATFDSELQLAGDNAKPIWSPLGAPGKPLKASQSIHHIHGYIWIPDEDAGSALDHGEVEVKIECAEVSLGRALASIRYGVGTVTRVSESVESVKLGQQAIIFAQAVAIKTHVRQREALVVPLPYGIEPQEAVALVEPLITAQYALVKRAHLNSGQTLLLDDAASAVGQTMIQVAKHVGVKSFALVRNRVEKDILVDRYGVPKDHIFDLALGSFVPFIQKMTDNHGVDVIVNQQSGPHIALAMSVLSDFGQFVNINSHNSPRDVPISTSNRTVINIDVPTLIQVKPDMACELFKQAFKAYALQGPSPLVVLPITNLPASRSNIENEKVIVSLDDNSPVLMPASSPEALRLDSEATYVLAGGLGALGLDIANWMVECGAKNLVFLSRSGGSKHAQTLQKLIDRSVKAEAFACNVNDAVSVATVFDGLKSSGRRVAGVVQLAMVLEDSIFENMSFEQWNRAIEPKTKGSRNLLANLWPDDKPFFILLSSITGVIGNTAQANYAAGNTFEDALAHHARTHLNINATSIDVGLVSDSAHFTTEGGFGDLASYLSLYQHGWRGLQTNLQELGIVMRAVMRDPAGAPAQLVLGLSDQIQHNTSTGGFSQDKKFTLRVVKGKDQSGSSEAKQNVGLLLANATSIAEAASVVEENIKNLVAVAMGVSLEDVDAQKPLFDYGVDSLQAVEIRNRALKDMRSEISVFDILSAMPLAEVAARIAARSQLVNVPSGDDS</sequence>
<dbReference type="InterPro" id="IPR020806">
    <property type="entry name" value="PKS_PP-bd"/>
</dbReference>
<dbReference type="SMART" id="SM00825">
    <property type="entry name" value="PKS_KS"/>
    <property type="match status" value="1"/>
</dbReference>
<dbReference type="InterPro" id="IPR049900">
    <property type="entry name" value="PKS_mFAS_DH"/>
</dbReference>
<dbReference type="SMART" id="SM00829">
    <property type="entry name" value="PKS_ER"/>
    <property type="match status" value="1"/>
</dbReference>
<feature type="region of interest" description="N-terminal hotdog fold" evidence="6">
    <location>
        <begin position="1032"/>
        <end position="1163"/>
    </location>
</feature>
<dbReference type="PROSITE" id="PS52004">
    <property type="entry name" value="KS3_2"/>
    <property type="match status" value="1"/>
</dbReference>